<reference evidence="9" key="1">
    <citation type="submission" date="2018-11" db="EMBL/GenBank/DDBJ databases">
        <title>Complete genome sequence of Paenibacillus sp. ML311-T8.</title>
        <authorList>
            <person name="Nam Y.-D."/>
            <person name="Kang J."/>
            <person name="Chung W.-H."/>
            <person name="Park Y.S."/>
        </authorList>
    </citation>
    <scope>NUCLEOTIDE SEQUENCE [LARGE SCALE GENOMIC DNA]</scope>
    <source>
        <strain evidence="9">ML311-T8</strain>
    </source>
</reference>
<proteinExistence type="predicted"/>
<keyword evidence="3 5" id="KW-0347">Helicase</keyword>
<dbReference type="GO" id="GO:0016787">
    <property type="term" value="F:hydrolase activity"/>
    <property type="evidence" value="ECO:0007669"/>
    <property type="project" value="UniProtKB-UniRule"/>
</dbReference>
<dbReference type="InterPro" id="IPR027785">
    <property type="entry name" value="UvrD-like_helicase_C"/>
</dbReference>
<dbReference type="Gene3D" id="1.10.10.160">
    <property type="match status" value="1"/>
</dbReference>
<keyword evidence="6" id="KW-0175">Coiled coil</keyword>
<dbReference type="OrthoDB" id="9787585at2"/>
<evidence type="ECO:0000259" key="7">
    <source>
        <dbReference type="PROSITE" id="PS51198"/>
    </source>
</evidence>
<dbReference type="Pfam" id="PF13538">
    <property type="entry name" value="UvrD_C_2"/>
    <property type="match status" value="1"/>
</dbReference>
<dbReference type="InterPro" id="IPR027417">
    <property type="entry name" value="P-loop_NTPase"/>
</dbReference>
<evidence type="ECO:0000256" key="6">
    <source>
        <dbReference type="SAM" id="Coils"/>
    </source>
</evidence>
<keyword evidence="2 5" id="KW-0378">Hydrolase</keyword>
<name>A0A6B8RJK9_9BACL</name>
<dbReference type="InterPro" id="IPR013986">
    <property type="entry name" value="DExx_box_DNA_helicase_dom_sf"/>
</dbReference>
<dbReference type="PROSITE" id="PS51198">
    <property type="entry name" value="UVRD_HELICASE_ATP_BIND"/>
    <property type="match status" value="1"/>
</dbReference>
<dbReference type="Gene3D" id="3.40.50.300">
    <property type="entry name" value="P-loop containing nucleotide triphosphate hydrolases"/>
    <property type="match status" value="3"/>
</dbReference>
<sequence length="793" mass="92337">MSLTESDWQFEQQRMEHVNDQLNQRMEQLAQEVGLVKGDIGDIRKNFWDGITINLGNPDDMGETFFSIKQQADVISERERMHKLAVVTLDKLNRLLHSPYFGRIDFVEQGTTNVESIYLGIASLLDADGITFLIYDWRAPIASLYYDYPPGLVKYETPDGEVTGEMLMKRQYMIRDGVIELMFDTSVTIGDQLLQKVLGHSSEAQMKSIVATIQREQNQIIRNDRSRMLLVQGVAGSGKTSAALQRVAYLLYKHRQTLKADQMLLFSPNPMFNSYVSTVLPELGEENMQQTTFQQYLEYRLNEEYQLEDPFEQLETILSAEENTVEYEARLAGIRFKSSIEFYKVILAYKEVLQHQDILFKPLVFRGRNVVSVKRMKERFYSYDPAIRLANRIELHRDWLLKELSVFEEKEWREAWLDDEVQNLDFDDLHHSFKKLRLNQKGKGATFDDYDKQYEVLARWVVQEKLNPIRHRIQTLRFVDVLGLYRQLFRDDNALSISASKHIQLPDNWHDICEQTLLRLEKLQLSYEDATPFLLIKDLVHGYQSNHSIRYVIIDEVQDYSAFQLEFIKHLFPRSKMTALGDLNQAIYAHASILHESQPVMEMYGAAQTELIRLVNSYRSTRQIVEFTRGIVQGGDQIMPFNRPGEKPQIIVVDDHEQLHKRILIDIEAFLARGFASIAIICKTAKESEAAYEAMKEQLPLLLITKNTILFEKGIQVIPAYLAKGVEFDAVILYNGSKEQYRRENERKLFYTACTRAMHELFIYSLGELSPFLSALNAETYERKEYVDQNVSR</sequence>
<keyword evidence="1 5" id="KW-0547">Nucleotide-binding</keyword>
<keyword evidence="9" id="KW-1185">Reference proteome</keyword>
<dbReference type="Proteomes" id="UP000426246">
    <property type="component" value="Chromosome"/>
</dbReference>
<dbReference type="EMBL" id="CP034235">
    <property type="protein sequence ID" value="QGQ96631.1"/>
    <property type="molecule type" value="Genomic_DNA"/>
</dbReference>
<feature type="binding site" evidence="5">
    <location>
        <begin position="233"/>
        <end position="240"/>
    </location>
    <ligand>
        <name>ATP</name>
        <dbReference type="ChEBI" id="CHEBI:30616"/>
    </ligand>
</feature>
<dbReference type="GO" id="GO:0000725">
    <property type="term" value="P:recombinational repair"/>
    <property type="evidence" value="ECO:0007669"/>
    <property type="project" value="TreeGrafter"/>
</dbReference>
<dbReference type="KEGG" id="ppsc:EHS13_17990"/>
<dbReference type="GO" id="GO:0005524">
    <property type="term" value="F:ATP binding"/>
    <property type="evidence" value="ECO:0007669"/>
    <property type="project" value="UniProtKB-UniRule"/>
</dbReference>
<organism evidence="8 9">
    <name type="scientific">Paenibacillus psychroresistens</name>
    <dbReference type="NCBI Taxonomy" id="1778678"/>
    <lineage>
        <taxon>Bacteria</taxon>
        <taxon>Bacillati</taxon>
        <taxon>Bacillota</taxon>
        <taxon>Bacilli</taxon>
        <taxon>Bacillales</taxon>
        <taxon>Paenibacillaceae</taxon>
        <taxon>Paenibacillus</taxon>
    </lineage>
</organism>
<dbReference type="NCBIfam" id="NF041464">
    <property type="entry name" value="HelD_BACSU"/>
    <property type="match status" value="1"/>
</dbReference>
<dbReference type="RefSeq" id="WP_155701704.1">
    <property type="nucleotide sequence ID" value="NZ_CP034235.1"/>
</dbReference>
<evidence type="ECO:0000256" key="3">
    <source>
        <dbReference type="ARBA" id="ARBA00022806"/>
    </source>
</evidence>
<dbReference type="PANTHER" id="PTHR11070">
    <property type="entry name" value="UVRD / RECB / PCRA DNA HELICASE FAMILY MEMBER"/>
    <property type="match status" value="1"/>
</dbReference>
<feature type="coiled-coil region" evidence="6">
    <location>
        <begin position="12"/>
        <end position="39"/>
    </location>
</feature>
<dbReference type="InterPro" id="IPR014016">
    <property type="entry name" value="UvrD-like_ATP-bd"/>
</dbReference>
<dbReference type="GO" id="GO:0043138">
    <property type="term" value="F:3'-5' DNA helicase activity"/>
    <property type="evidence" value="ECO:0007669"/>
    <property type="project" value="TreeGrafter"/>
</dbReference>
<dbReference type="GO" id="GO:0005829">
    <property type="term" value="C:cytosol"/>
    <property type="evidence" value="ECO:0007669"/>
    <property type="project" value="TreeGrafter"/>
</dbReference>
<evidence type="ECO:0000256" key="1">
    <source>
        <dbReference type="ARBA" id="ARBA00022741"/>
    </source>
</evidence>
<keyword evidence="4 5" id="KW-0067">ATP-binding</keyword>
<dbReference type="GO" id="GO:0003677">
    <property type="term" value="F:DNA binding"/>
    <property type="evidence" value="ECO:0007669"/>
    <property type="project" value="InterPro"/>
</dbReference>
<evidence type="ECO:0000256" key="5">
    <source>
        <dbReference type="PROSITE-ProRule" id="PRU00560"/>
    </source>
</evidence>
<evidence type="ECO:0000256" key="4">
    <source>
        <dbReference type="ARBA" id="ARBA00022840"/>
    </source>
</evidence>
<accession>A0A6B8RJK9</accession>
<dbReference type="InterPro" id="IPR048228">
    <property type="entry name" value="HelD_bacillota"/>
</dbReference>
<protein>
    <submittedName>
        <fullName evidence="8">Helicase</fullName>
    </submittedName>
</protein>
<dbReference type="Pfam" id="PF00580">
    <property type="entry name" value="UvrD-helicase"/>
    <property type="match status" value="1"/>
</dbReference>
<gene>
    <name evidence="8" type="ORF">EHS13_17990</name>
</gene>
<evidence type="ECO:0000313" key="9">
    <source>
        <dbReference type="Proteomes" id="UP000426246"/>
    </source>
</evidence>
<dbReference type="SUPFAM" id="SSF52540">
    <property type="entry name" value="P-loop containing nucleoside triphosphate hydrolases"/>
    <property type="match status" value="1"/>
</dbReference>
<evidence type="ECO:0000313" key="8">
    <source>
        <dbReference type="EMBL" id="QGQ96631.1"/>
    </source>
</evidence>
<dbReference type="InterPro" id="IPR000212">
    <property type="entry name" value="DNA_helicase_UvrD/REP"/>
</dbReference>
<dbReference type="PANTHER" id="PTHR11070:SF17">
    <property type="entry name" value="DNA HELICASE IV"/>
    <property type="match status" value="1"/>
</dbReference>
<dbReference type="AlphaFoldDB" id="A0A6B8RJK9"/>
<evidence type="ECO:0000256" key="2">
    <source>
        <dbReference type="ARBA" id="ARBA00022801"/>
    </source>
</evidence>
<feature type="domain" description="UvrD-like helicase ATP-binding" evidence="7">
    <location>
        <begin position="212"/>
        <end position="621"/>
    </location>
</feature>